<dbReference type="EMBL" id="JAPNKA010000001">
    <property type="protein sequence ID" value="MCY1074411.1"/>
    <property type="molecule type" value="Genomic_DNA"/>
</dbReference>
<comment type="caution">
    <text evidence="1">The sequence shown here is derived from an EMBL/GenBank/DDBJ whole genome shotgun (WGS) entry which is preliminary data.</text>
</comment>
<dbReference type="RefSeq" id="WP_267533377.1">
    <property type="nucleotide sequence ID" value="NZ_JAPNKA010000001.1"/>
</dbReference>
<dbReference type="SUPFAM" id="SSF101898">
    <property type="entry name" value="NHL repeat"/>
    <property type="match status" value="1"/>
</dbReference>
<accession>A0ABT3ZYL5</accession>
<reference evidence="1 2" key="1">
    <citation type="submission" date="2022-11" db="EMBL/GenBank/DDBJ databases">
        <title>Minimal conservation of predation-associated metabolite biosynthetic gene clusters underscores biosynthetic potential of Myxococcota including descriptions for ten novel species: Archangium lansinium sp. nov., Myxococcus landrumus sp. nov., Nannocystis bai.</title>
        <authorList>
            <person name="Ahearne A."/>
            <person name="Stevens C."/>
            <person name="Phillips K."/>
        </authorList>
    </citation>
    <scope>NUCLEOTIDE SEQUENCE [LARGE SCALE GENOMIC DNA]</scope>
    <source>
        <strain evidence="1 2">MIWBW</strain>
    </source>
</reference>
<gene>
    <name evidence="1" type="ORF">OV287_07920</name>
</gene>
<keyword evidence="2" id="KW-1185">Reference proteome</keyword>
<sequence length="398" mass="42219">MNLISSNLSFLEHGLPAFVLRLLLVAILAVESTGCDEPDPVPRPVSLKAVNIGFPPNVGGMGSFAVSPGGRVFVLMSTLTASRLSELEGSLEEDSQVWVRREQPVMMSRFLRGFVEGLGLIGAGIRDGRWAHLAITDQGTTQLPGLADGTQIQPLLVAENGAVIGVPEPEYGSTNSKLLRLAPGASAWVEIPGTDPSTRSGPAPASAVRHPNGKIYAMNGSRIFELAGDLSSATTLFDCDTRELGPCGESWLLVTGGLRLGGDGVLTFGKTNDEPELYSFRPGDSELTKRAVLRSPINEQGYFGRPQGLVVDSEGTAYVVMRTEELGGEGHVLAHRSGDAPDEWVTVVTGLPSALQLQIDGKDGIWLWGHSSETYTGLWKLVPSSTECPRCAGGDGSR</sequence>
<dbReference type="Proteomes" id="UP001207654">
    <property type="component" value="Unassembled WGS sequence"/>
</dbReference>
<organism evidence="1 2">
    <name type="scientific">Archangium lansingense</name>
    <dbReference type="NCBI Taxonomy" id="2995310"/>
    <lineage>
        <taxon>Bacteria</taxon>
        <taxon>Pseudomonadati</taxon>
        <taxon>Myxococcota</taxon>
        <taxon>Myxococcia</taxon>
        <taxon>Myxococcales</taxon>
        <taxon>Cystobacterineae</taxon>
        <taxon>Archangiaceae</taxon>
        <taxon>Archangium</taxon>
    </lineage>
</organism>
<protein>
    <submittedName>
        <fullName evidence="1">Uncharacterized protein</fullName>
    </submittedName>
</protein>
<name>A0ABT3ZYL5_9BACT</name>
<evidence type="ECO:0000313" key="1">
    <source>
        <dbReference type="EMBL" id="MCY1074411.1"/>
    </source>
</evidence>
<proteinExistence type="predicted"/>
<evidence type="ECO:0000313" key="2">
    <source>
        <dbReference type="Proteomes" id="UP001207654"/>
    </source>
</evidence>